<dbReference type="InterPro" id="IPR000182">
    <property type="entry name" value="GNAT_dom"/>
</dbReference>
<accession>A0A1T5BBN6</accession>
<dbReference type="PANTHER" id="PTHR43617">
    <property type="entry name" value="L-AMINO ACID N-ACETYLTRANSFERASE"/>
    <property type="match status" value="1"/>
</dbReference>
<evidence type="ECO:0000313" key="3">
    <source>
        <dbReference type="Proteomes" id="UP000190541"/>
    </source>
</evidence>
<dbReference type="Pfam" id="PF00583">
    <property type="entry name" value="Acetyltransf_1"/>
    <property type="match status" value="1"/>
</dbReference>
<feature type="domain" description="N-acetyltransferase" evidence="1">
    <location>
        <begin position="3"/>
        <end position="168"/>
    </location>
</feature>
<dbReference type="Gene3D" id="3.40.630.30">
    <property type="match status" value="1"/>
</dbReference>
<dbReference type="PANTHER" id="PTHR43617:SF20">
    <property type="entry name" value="N-ALPHA-ACETYLTRANSFERASE RIMI"/>
    <property type="match status" value="1"/>
</dbReference>
<evidence type="ECO:0000313" key="2">
    <source>
        <dbReference type="EMBL" id="SKB44420.1"/>
    </source>
</evidence>
<dbReference type="PROSITE" id="PS51186">
    <property type="entry name" value="GNAT"/>
    <property type="match status" value="1"/>
</dbReference>
<keyword evidence="2" id="KW-0012">Acyltransferase</keyword>
<dbReference type="GO" id="GO:0016747">
    <property type="term" value="F:acyltransferase activity, transferring groups other than amino-acyl groups"/>
    <property type="evidence" value="ECO:0007669"/>
    <property type="project" value="InterPro"/>
</dbReference>
<dbReference type="RefSeq" id="WP_079716068.1">
    <property type="nucleotide sequence ID" value="NZ_FUYS01000003.1"/>
</dbReference>
<gene>
    <name evidence="2" type="ORF">SAMN05660226_01348</name>
</gene>
<protein>
    <submittedName>
        <fullName evidence="2">L-amino acid N-acyltransferase YncA</fullName>
    </submittedName>
</protein>
<evidence type="ECO:0000259" key="1">
    <source>
        <dbReference type="PROSITE" id="PS51186"/>
    </source>
</evidence>
<keyword evidence="2" id="KW-0808">Transferase</keyword>
<organism evidence="2 3">
    <name type="scientific">Parapedobacter luteus</name>
    <dbReference type="NCBI Taxonomy" id="623280"/>
    <lineage>
        <taxon>Bacteria</taxon>
        <taxon>Pseudomonadati</taxon>
        <taxon>Bacteroidota</taxon>
        <taxon>Sphingobacteriia</taxon>
        <taxon>Sphingobacteriales</taxon>
        <taxon>Sphingobacteriaceae</taxon>
        <taxon>Parapedobacter</taxon>
    </lineage>
</organism>
<dbReference type="STRING" id="623280.SAMN05660226_01348"/>
<sequence length="168" mass="19307">MEYTFRKAEITDLQPVWDILQQAIIRRKQEGSNQWQDGYPNPGVIQKDIERGAGFVLMDKSTIIGYVAILVNDEPEYAKIEGKWLTDGEFVVVHRIAIAENYVGKGLAKRILAFVEDYAIDNHIRSVKADTNFDNMAMMKTFEKLGYVYCGEVYFRGSPRRAYEKILA</sequence>
<name>A0A1T5BBN6_9SPHI</name>
<dbReference type="SUPFAM" id="SSF55729">
    <property type="entry name" value="Acyl-CoA N-acyltransferases (Nat)"/>
    <property type="match status" value="1"/>
</dbReference>
<dbReference type="AlphaFoldDB" id="A0A1T5BBN6"/>
<dbReference type="CDD" id="cd04301">
    <property type="entry name" value="NAT_SF"/>
    <property type="match status" value="1"/>
</dbReference>
<keyword evidence="3" id="KW-1185">Reference proteome</keyword>
<dbReference type="Proteomes" id="UP000190541">
    <property type="component" value="Unassembled WGS sequence"/>
</dbReference>
<dbReference type="OrthoDB" id="9796381at2"/>
<dbReference type="InterPro" id="IPR016181">
    <property type="entry name" value="Acyl_CoA_acyltransferase"/>
</dbReference>
<dbReference type="InterPro" id="IPR050276">
    <property type="entry name" value="MshD_Acetyltransferase"/>
</dbReference>
<proteinExistence type="predicted"/>
<reference evidence="2 3" key="1">
    <citation type="submission" date="2017-02" db="EMBL/GenBank/DDBJ databases">
        <authorList>
            <person name="Peterson S.W."/>
        </authorList>
    </citation>
    <scope>NUCLEOTIDE SEQUENCE [LARGE SCALE GENOMIC DNA]</scope>
    <source>
        <strain evidence="2 3">DSM 22899</strain>
    </source>
</reference>
<dbReference type="EMBL" id="FUYS01000003">
    <property type="protein sequence ID" value="SKB44420.1"/>
    <property type="molecule type" value="Genomic_DNA"/>
</dbReference>